<reference evidence="8" key="1">
    <citation type="journal article" date="1997" name="Nucleic Acids Res.">
        <title>tRNAscan-SE: a program for improved detection of transfer RNA genes in genomic sequence.</title>
        <authorList>
            <person name="Lowe T.M."/>
            <person name="Eddy S.R."/>
        </authorList>
    </citation>
    <scope>NUCLEOTIDE SEQUENCE [LARGE SCALE GENOMIC DNA]</scope>
    <source>
        <strain evidence="8">r\DH55</strain>
    </source>
</reference>
<evidence type="ECO:0000256" key="2">
    <source>
        <dbReference type="ARBA" id="ARBA00006706"/>
    </source>
</evidence>
<keyword evidence="4" id="KW-0479">Metal-binding</keyword>
<evidence type="ECO:0000256" key="3">
    <source>
        <dbReference type="ARBA" id="ARBA00022679"/>
    </source>
</evidence>
<dbReference type="RefSeq" id="XP_019102460.1">
    <property type="nucleotide sequence ID" value="XM_019246915.1"/>
</dbReference>
<comment type="similarity">
    <text evidence="2 7">Belongs to the FPP/GGPP synthase family.</text>
</comment>
<evidence type="ECO:0000313" key="9">
    <source>
        <dbReference type="RefSeq" id="XP_010516612.1"/>
    </source>
</evidence>
<comment type="cofactor">
    <cofactor evidence="1">
        <name>Mg(2+)</name>
        <dbReference type="ChEBI" id="CHEBI:18420"/>
    </cofactor>
</comment>
<dbReference type="CDD" id="cd00685">
    <property type="entry name" value="Trans_IPPS_HT"/>
    <property type="match status" value="1"/>
</dbReference>
<dbReference type="InterPro" id="IPR000092">
    <property type="entry name" value="Polyprenyl_synt"/>
</dbReference>
<reference evidence="8" key="2">
    <citation type="journal article" date="2014" name="Nat. Commun.">
        <title>The emerging biofuel crop Camelina sativa retains a highly undifferentiated hexaploid genome structure.</title>
        <authorList>
            <person name="Kagale S."/>
            <person name="Koh C."/>
            <person name="Nixon J."/>
            <person name="Bollina V."/>
            <person name="Clarke W.E."/>
            <person name="Tuteja R."/>
            <person name="Spillane C."/>
            <person name="Robinson S.J."/>
            <person name="Links M.G."/>
            <person name="Clarke C."/>
            <person name="Higgins E.E."/>
            <person name="Huebert T."/>
            <person name="Sharpe A.G."/>
            <person name="Parkin I.A."/>
        </authorList>
    </citation>
    <scope>NUCLEOTIDE SEQUENCE [LARGE SCALE GENOMIC DNA]</scope>
    <source>
        <strain evidence="8">r\DH55</strain>
    </source>
</reference>
<gene>
    <name evidence="9 10" type="primary">LOC104792216</name>
</gene>
<dbReference type="SFLD" id="SFLDS00005">
    <property type="entry name" value="Isoprenoid_Synthase_Type_I"/>
    <property type="match status" value="1"/>
</dbReference>
<protein>
    <submittedName>
        <fullName evidence="9 10">Solanesyl diphosphate synthase 3, chloroplastic/mitochondrial isoform X2</fullName>
    </submittedName>
</protein>
<sequence length="321" mass="34989">MVVAEVPKLASAAEYFFKRGVQGKQFRSTILLLMATALNVRVPEVLVGESADIVTSELRVRQRGIAEITEMIHVASLLHDDVLDDADTRRGVGSLNVVMGNKMSVLAGDFLLSRACGALAALKNTEVVALLATAVEHLVTGETMEITSTTEQRYSMEYYMQKTYYKTASLISNSCKAVAVLTGQTAEVAVLAFEYGKNLGLAFQLIDDILDFTGTSASLGKGSLSDIRHGVITAPILFAMEEFPQLREVVDRVEKDPTNVDIALEYLGKSKGIQRARELAMEHANLAAAAIGSLPETDNEDVKRSRRALIDLTHRVITRNK</sequence>
<organism evidence="8 10">
    <name type="scientific">Camelina sativa</name>
    <name type="common">False flax</name>
    <name type="synonym">Myagrum sativum</name>
    <dbReference type="NCBI Taxonomy" id="90675"/>
    <lineage>
        <taxon>Eukaryota</taxon>
        <taxon>Viridiplantae</taxon>
        <taxon>Streptophyta</taxon>
        <taxon>Embryophyta</taxon>
        <taxon>Tracheophyta</taxon>
        <taxon>Spermatophyta</taxon>
        <taxon>Magnoliopsida</taxon>
        <taxon>eudicotyledons</taxon>
        <taxon>Gunneridae</taxon>
        <taxon>Pentapetalae</taxon>
        <taxon>rosids</taxon>
        <taxon>malvids</taxon>
        <taxon>Brassicales</taxon>
        <taxon>Brassicaceae</taxon>
        <taxon>Camelineae</taxon>
        <taxon>Camelina</taxon>
    </lineage>
</organism>
<dbReference type="GeneID" id="104792216"/>
<evidence type="ECO:0000256" key="7">
    <source>
        <dbReference type="RuleBase" id="RU004466"/>
    </source>
</evidence>
<evidence type="ECO:0000256" key="5">
    <source>
        <dbReference type="ARBA" id="ARBA00022842"/>
    </source>
</evidence>
<keyword evidence="5" id="KW-0460">Magnesium</keyword>
<keyword evidence="8" id="KW-1185">Reference proteome</keyword>
<dbReference type="SUPFAM" id="SSF48576">
    <property type="entry name" value="Terpenoid synthases"/>
    <property type="match status" value="1"/>
</dbReference>
<dbReference type="Pfam" id="PF00348">
    <property type="entry name" value="polyprenyl_synt"/>
    <property type="match status" value="1"/>
</dbReference>
<dbReference type="PROSITE" id="PS00723">
    <property type="entry name" value="POLYPRENYL_SYNTHASE_1"/>
    <property type="match status" value="1"/>
</dbReference>
<evidence type="ECO:0000313" key="8">
    <source>
        <dbReference type="Proteomes" id="UP000694864"/>
    </source>
</evidence>
<proteinExistence type="inferred from homology"/>
<dbReference type="Gene3D" id="1.10.600.10">
    <property type="entry name" value="Farnesyl Diphosphate Synthase"/>
    <property type="match status" value="1"/>
</dbReference>
<dbReference type="RefSeq" id="XP_010516612.1">
    <property type="nucleotide sequence ID" value="XM_010518310.2"/>
</dbReference>
<dbReference type="PROSITE" id="PS00444">
    <property type="entry name" value="POLYPRENYL_SYNTHASE_2"/>
    <property type="match status" value="1"/>
</dbReference>
<dbReference type="InterPro" id="IPR008949">
    <property type="entry name" value="Isoprenoid_synthase_dom_sf"/>
</dbReference>
<reference evidence="9 10" key="3">
    <citation type="submission" date="2025-05" db="UniProtKB">
        <authorList>
            <consortium name="RefSeq"/>
        </authorList>
    </citation>
    <scope>IDENTIFICATION</scope>
    <source>
        <tissue evidence="9 10">Leaf</tissue>
    </source>
</reference>
<name>A0ABM1RTX2_CAMSA</name>
<dbReference type="InterPro" id="IPR033749">
    <property type="entry name" value="Polyprenyl_synt_CS"/>
</dbReference>
<keyword evidence="3 7" id="KW-0808">Transferase</keyword>
<dbReference type="Proteomes" id="UP000694864">
    <property type="component" value="Chromosome 6"/>
</dbReference>
<dbReference type="PANTHER" id="PTHR12001:SF69">
    <property type="entry name" value="ALL TRANS-POLYPRENYL-DIPHOSPHATE SYNTHASE PDSS1"/>
    <property type="match status" value="1"/>
</dbReference>
<dbReference type="PANTHER" id="PTHR12001">
    <property type="entry name" value="GERANYLGERANYL PYROPHOSPHATE SYNTHASE"/>
    <property type="match status" value="1"/>
</dbReference>
<accession>A0ABM1RTX2</accession>
<evidence type="ECO:0000256" key="6">
    <source>
        <dbReference type="ARBA" id="ARBA00023229"/>
    </source>
</evidence>
<evidence type="ECO:0000256" key="4">
    <source>
        <dbReference type="ARBA" id="ARBA00022723"/>
    </source>
</evidence>
<evidence type="ECO:0000256" key="1">
    <source>
        <dbReference type="ARBA" id="ARBA00001946"/>
    </source>
</evidence>
<keyword evidence="6" id="KW-0414">Isoprene biosynthesis</keyword>
<evidence type="ECO:0000313" key="10">
    <source>
        <dbReference type="RefSeq" id="XP_019102460.1"/>
    </source>
</evidence>